<dbReference type="SMART" id="SM00388">
    <property type="entry name" value="HisKA"/>
    <property type="match status" value="1"/>
</dbReference>
<comment type="catalytic activity">
    <reaction evidence="1">
        <text>ATP + protein L-histidine = ADP + protein N-phospho-L-histidine.</text>
        <dbReference type="EC" id="2.7.13.3"/>
    </reaction>
</comment>
<evidence type="ECO:0000256" key="6">
    <source>
        <dbReference type="SAM" id="Coils"/>
    </source>
</evidence>
<dbReference type="InterPro" id="IPR004358">
    <property type="entry name" value="Sig_transdc_His_kin-like_C"/>
</dbReference>
<dbReference type="Pfam" id="PF02518">
    <property type="entry name" value="HATPase_c"/>
    <property type="match status" value="1"/>
</dbReference>
<dbReference type="InterPro" id="IPR036890">
    <property type="entry name" value="HATPase_C_sf"/>
</dbReference>
<dbReference type="PROSITE" id="PS50109">
    <property type="entry name" value="HIS_KIN"/>
    <property type="match status" value="1"/>
</dbReference>
<feature type="transmembrane region" description="Helical" evidence="7">
    <location>
        <begin position="188"/>
        <end position="214"/>
    </location>
</feature>
<dbReference type="Gene3D" id="1.10.287.130">
    <property type="match status" value="1"/>
</dbReference>
<dbReference type="InterPro" id="IPR003018">
    <property type="entry name" value="GAF"/>
</dbReference>
<dbReference type="PANTHER" id="PTHR42878:SF15">
    <property type="entry name" value="BACTERIOPHYTOCHROME"/>
    <property type="match status" value="1"/>
</dbReference>
<dbReference type="GO" id="GO:0000156">
    <property type="term" value="F:phosphorelay response regulator activity"/>
    <property type="evidence" value="ECO:0007669"/>
    <property type="project" value="TreeGrafter"/>
</dbReference>
<dbReference type="SUPFAM" id="SSF55781">
    <property type="entry name" value="GAF domain-like"/>
    <property type="match status" value="1"/>
</dbReference>
<feature type="transmembrane region" description="Helical" evidence="7">
    <location>
        <begin position="265"/>
        <end position="284"/>
    </location>
</feature>
<feature type="transmembrane region" description="Helical" evidence="7">
    <location>
        <begin position="9"/>
        <end position="33"/>
    </location>
</feature>
<comment type="caution">
    <text evidence="9">The sequence shown here is derived from an EMBL/GenBank/DDBJ whole genome shotgun (WGS) entry which is preliminary data.</text>
</comment>
<evidence type="ECO:0000259" key="8">
    <source>
        <dbReference type="PROSITE" id="PS50109"/>
    </source>
</evidence>
<evidence type="ECO:0000313" key="10">
    <source>
        <dbReference type="Proteomes" id="UP000445000"/>
    </source>
</evidence>
<dbReference type="GO" id="GO:0007234">
    <property type="term" value="P:osmosensory signaling via phosphorelay pathway"/>
    <property type="evidence" value="ECO:0007669"/>
    <property type="project" value="TreeGrafter"/>
</dbReference>
<organism evidence="9 10">
    <name type="scientific">Steroidobacter agaridevorans</name>
    <dbReference type="NCBI Taxonomy" id="2695856"/>
    <lineage>
        <taxon>Bacteria</taxon>
        <taxon>Pseudomonadati</taxon>
        <taxon>Pseudomonadota</taxon>
        <taxon>Gammaproteobacteria</taxon>
        <taxon>Steroidobacterales</taxon>
        <taxon>Steroidobacteraceae</taxon>
        <taxon>Steroidobacter</taxon>
    </lineage>
</organism>
<keyword evidence="10" id="KW-1185">Reference proteome</keyword>
<dbReference type="RefSeq" id="WP_161815391.1">
    <property type="nucleotide sequence ID" value="NZ_BLJN01000007.1"/>
</dbReference>
<evidence type="ECO:0000256" key="3">
    <source>
        <dbReference type="ARBA" id="ARBA00022553"/>
    </source>
</evidence>
<dbReference type="Pfam" id="PF13185">
    <property type="entry name" value="GAF_2"/>
    <property type="match status" value="1"/>
</dbReference>
<dbReference type="Gene3D" id="3.30.565.10">
    <property type="entry name" value="Histidine kinase-like ATPase, C-terminal domain"/>
    <property type="match status" value="1"/>
</dbReference>
<dbReference type="PANTHER" id="PTHR42878">
    <property type="entry name" value="TWO-COMPONENT HISTIDINE KINASE"/>
    <property type="match status" value="1"/>
</dbReference>
<dbReference type="InterPro" id="IPR005467">
    <property type="entry name" value="His_kinase_dom"/>
</dbReference>
<dbReference type="EC" id="2.7.13.3" evidence="2"/>
<dbReference type="GO" id="GO:0000155">
    <property type="term" value="F:phosphorelay sensor kinase activity"/>
    <property type="evidence" value="ECO:0007669"/>
    <property type="project" value="InterPro"/>
</dbReference>
<dbReference type="SUPFAM" id="SSF55874">
    <property type="entry name" value="ATPase domain of HSP90 chaperone/DNA topoisomerase II/histidine kinase"/>
    <property type="match status" value="1"/>
</dbReference>
<feature type="domain" description="Histidine kinase" evidence="8">
    <location>
        <begin position="504"/>
        <end position="718"/>
    </location>
</feature>
<dbReference type="InterPro" id="IPR029016">
    <property type="entry name" value="GAF-like_dom_sf"/>
</dbReference>
<name>A0A829YLQ3_9GAMM</name>
<dbReference type="PRINTS" id="PR00344">
    <property type="entry name" value="BCTRLSENSOR"/>
</dbReference>
<keyword evidence="7" id="KW-0472">Membrane</keyword>
<dbReference type="FunFam" id="3.30.565.10:FF:000006">
    <property type="entry name" value="Sensor histidine kinase WalK"/>
    <property type="match status" value="1"/>
</dbReference>
<dbReference type="GO" id="GO:0030295">
    <property type="term" value="F:protein kinase activator activity"/>
    <property type="evidence" value="ECO:0007669"/>
    <property type="project" value="TreeGrafter"/>
</dbReference>
<feature type="coiled-coil region" evidence="6">
    <location>
        <begin position="463"/>
        <end position="504"/>
    </location>
</feature>
<keyword evidence="4" id="KW-0808">Transferase</keyword>
<dbReference type="CDD" id="cd00082">
    <property type="entry name" value="HisKA"/>
    <property type="match status" value="1"/>
</dbReference>
<evidence type="ECO:0000256" key="1">
    <source>
        <dbReference type="ARBA" id="ARBA00000085"/>
    </source>
</evidence>
<keyword evidence="7" id="KW-0812">Transmembrane</keyword>
<dbReference type="InterPro" id="IPR003661">
    <property type="entry name" value="HisK_dim/P_dom"/>
</dbReference>
<dbReference type="AlphaFoldDB" id="A0A829YLQ3"/>
<feature type="transmembrane region" description="Helical" evidence="7">
    <location>
        <begin position="158"/>
        <end position="182"/>
    </location>
</feature>
<protein>
    <recommendedName>
        <fullName evidence="2">histidine kinase</fullName>
        <ecNumber evidence="2">2.7.13.3</ecNumber>
    </recommendedName>
</protein>
<dbReference type="InterPro" id="IPR036097">
    <property type="entry name" value="HisK_dim/P_sf"/>
</dbReference>
<dbReference type="EMBL" id="BLJN01000007">
    <property type="protein sequence ID" value="GFE83763.1"/>
    <property type="molecule type" value="Genomic_DNA"/>
</dbReference>
<dbReference type="Gene3D" id="3.30.450.40">
    <property type="match status" value="1"/>
</dbReference>
<dbReference type="SMART" id="SM00065">
    <property type="entry name" value="GAF"/>
    <property type="match status" value="1"/>
</dbReference>
<dbReference type="GO" id="GO:0005886">
    <property type="term" value="C:plasma membrane"/>
    <property type="evidence" value="ECO:0007669"/>
    <property type="project" value="UniProtKB-ARBA"/>
</dbReference>
<evidence type="ECO:0000256" key="4">
    <source>
        <dbReference type="ARBA" id="ARBA00022679"/>
    </source>
</evidence>
<keyword evidence="5" id="KW-0418">Kinase</keyword>
<gene>
    <name evidence="9" type="ORF">GCM10011487_57630</name>
</gene>
<feature type="transmembrane region" description="Helical" evidence="7">
    <location>
        <begin position="234"/>
        <end position="253"/>
    </location>
</feature>
<dbReference type="InterPro" id="IPR003594">
    <property type="entry name" value="HATPase_dom"/>
</dbReference>
<dbReference type="InterPro" id="IPR050351">
    <property type="entry name" value="BphY/WalK/GraS-like"/>
</dbReference>
<dbReference type="SUPFAM" id="SSF47384">
    <property type="entry name" value="Homodimeric domain of signal transducing histidine kinase"/>
    <property type="match status" value="1"/>
</dbReference>
<feature type="transmembrane region" description="Helical" evidence="7">
    <location>
        <begin position="53"/>
        <end position="70"/>
    </location>
</feature>
<evidence type="ECO:0000256" key="5">
    <source>
        <dbReference type="ARBA" id="ARBA00022777"/>
    </source>
</evidence>
<dbReference type="Pfam" id="PF00512">
    <property type="entry name" value="HisKA"/>
    <property type="match status" value="1"/>
</dbReference>
<feature type="transmembrane region" description="Helical" evidence="7">
    <location>
        <begin position="82"/>
        <end position="107"/>
    </location>
</feature>
<sequence>MAAPPGPPLALIALARTIAILCVAVGGTALIGWWLSQPIFQILVPGLGTLKPNTALCFVLGGISLAGLAAHEHPHVGMLSRLLIRIQPVAAALLLLVASMTLLSYVLRFPVGIDRLLVPHDPPNHIVLFPWRMSPISAISFSLFAIAMLPWPARLTRLWLAMELTVLLVMVGSLIMVLGYAYQAASLYSLPGFSVVALHTALGLLLLSLAVLTVHPRFVLAGQVIASDRAGAELRRLLPAAILLPVIVGWLLLQGQQGGIYDGEIGLAMFTALNMLGFSLLVWWNSQIVRRSDHALLAHLRRVEAVAELDRAILGMRSTREIAGKALDHLRRIIPCAGASLIVFDRNSSAHRLLAAGTCGSTNFIPRVHSVASYEEALRDVGTEQTIRLDDLRTLECKAELFAELRQAGVVSYVGLPLRGEQHLLGMLELIDGHAQWFSDEHVQAAHSIADQLAIALQQALLREDIERHTASLERRVEERTRELQAMNQQLTFANRDLEEFTASAAHDLRAPLNAMSGHCGMLRDAIERQPDEEASHRMERIEASVRRMNDVIDGMLGLAQLTKIELARKPIDLNAVAAEVIQELQLQYPGHRVRVDIDCGPPICADPRLMRSLLVNLLGNAWKYTTRTAEPSVTLARKEDKCGPAFVVRDNGVGFDMNFAQHLFEPFRRMHTTSEFPGVGIGLATAARIVQRYGGRIWANSVIGQGASFYFTLPQSAATKNDARVTAD</sequence>
<keyword evidence="3" id="KW-0597">Phosphoprotein</keyword>
<feature type="transmembrane region" description="Helical" evidence="7">
    <location>
        <begin position="127"/>
        <end position="151"/>
    </location>
</feature>
<proteinExistence type="predicted"/>
<dbReference type="SMART" id="SM00387">
    <property type="entry name" value="HATPase_c"/>
    <property type="match status" value="1"/>
</dbReference>
<keyword evidence="6" id="KW-0175">Coiled coil</keyword>
<accession>A0A829YLQ3</accession>
<dbReference type="Proteomes" id="UP000445000">
    <property type="component" value="Unassembled WGS sequence"/>
</dbReference>
<evidence type="ECO:0000313" key="9">
    <source>
        <dbReference type="EMBL" id="GFE83763.1"/>
    </source>
</evidence>
<evidence type="ECO:0000256" key="2">
    <source>
        <dbReference type="ARBA" id="ARBA00012438"/>
    </source>
</evidence>
<evidence type="ECO:0000256" key="7">
    <source>
        <dbReference type="SAM" id="Phobius"/>
    </source>
</evidence>
<reference evidence="10" key="1">
    <citation type="submission" date="2020-01" db="EMBL/GenBank/DDBJ databases">
        <title>'Steroidobacter agaridevorans' sp. nov., agar-degrading bacteria isolated from rhizosphere soils.</title>
        <authorList>
            <person name="Ikenaga M."/>
            <person name="Kataoka M."/>
            <person name="Murouchi A."/>
            <person name="Katsuragi S."/>
            <person name="Sakai M."/>
        </authorList>
    </citation>
    <scope>NUCLEOTIDE SEQUENCE [LARGE SCALE GENOMIC DNA]</scope>
    <source>
        <strain evidence="10">YU21-B</strain>
    </source>
</reference>
<keyword evidence="7" id="KW-1133">Transmembrane helix</keyword>